<evidence type="ECO:0000256" key="1">
    <source>
        <dbReference type="SAM" id="MobiDB-lite"/>
    </source>
</evidence>
<organism evidence="2 3">
    <name type="scientific">Prescottella soli</name>
    <dbReference type="NCBI Taxonomy" id="1543852"/>
    <lineage>
        <taxon>Bacteria</taxon>
        <taxon>Bacillati</taxon>
        <taxon>Actinomycetota</taxon>
        <taxon>Actinomycetes</taxon>
        <taxon>Mycobacteriales</taxon>
        <taxon>Nocardiaceae</taxon>
        <taxon>Prescottella</taxon>
    </lineage>
</organism>
<feature type="compositionally biased region" description="Polar residues" evidence="1">
    <location>
        <begin position="110"/>
        <end position="125"/>
    </location>
</feature>
<protein>
    <recommendedName>
        <fullName evidence="4">Fibronectin type-III domain-containing protein</fullName>
    </recommendedName>
</protein>
<evidence type="ECO:0000313" key="2">
    <source>
        <dbReference type="EMBL" id="MFM1730139.1"/>
    </source>
</evidence>
<comment type="caution">
    <text evidence="2">The sequence shown here is derived from an EMBL/GenBank/DDBJ whole genome shotgun (WGS) entry which is preliminary data.</text>
</comment>
<dbReference type="EMBL" id="JBDLNU010000004">
    <property type="protein sequence ID" value="MFM1730139.1"/>
    <property type="molecule type" value="Genomic_DNA"/>
</dbReference>
<proteinExistence type="predicted"/>
<evidence type="ECO:0008006" key="4">
    <source>
        <dbReference type="Google" id="ProtNLM"/>
    </source>
</evidence>
<evidence type="ECO:0000313" key="3">
    <source>
        <dbReference type="Proteomes" id="UP001629744"/>
    </source>
</evidence>
<gene>
    <name evidence="2" type="ORF">ABEU19_003663</name>
</gene>
<name>A0ABW9FYD7_9NOCA</name>
<accession>A0ABW9FYD7</accession>
<dbReference type="RefSeq" id="WP_348603125.1">
    <property type="nucleotide sequence ID" value="NZ_CP157276.1"/>
</dbReference>
<dbReference type="Proteomes" id="UP001629744">
    <property type="component" value="Unassembled WGS sequence"/>
</dbReference>
<keyword evidence="3" id="KW-1185">Reference proteome</keyword>
<reference evidence="2 3" key="1">
    <citation type="submission" date="2023-11" db="EMBL/GenBank/DDBJ databases">
        <authorList>
            <person name="Val-Calvo J."/>
            <person name="Scortti M."/>
            <person name="Vazquez-Boland J."/>
        </authorList>
    </citation>
    <scope>NUCLEOTIDE SEQUENCE [LARGE SCALE GENOMIC DNA]</scope>
    <source>
        <strain evidence="2 3">DSM 46662</strain>
    </source>
</reference>
<feature type="region of interest" description="Disordered" evidence="1">
    <location>
        <begin position="110"/>
        <end position="142"/>
    </location>
</feature>
<sequence length="184" mass="19140">MARFGWAVEVGSQLKKRAVAVGVAVLAIFGMVQTVGTSAAFADTAVARSSFSSGASHPTPLVQNISCSTRDVWGGARTVADISWGSPPTSQLRPGQSYGYRIKVVQDAGDSNVTADTTTNGTRHTLTPPPETPAGRPVVLPNGGTAELVDVVDRKVLIRRGSEEVCRVSVDDSTSSRSPTTLSG</sequence>